<dbReference type="InterPro" id="IPR014997">
    <property type="entry name" value="DUF1847"/>
</dbReference>
<dbReference type="EMBL" id="WAJR01000007">
    <property type="protein sequence ID" value="KAB1641066.1"/>
    <property type="molecule type" value="Genomic_DNA"/>
</dbReference>
<reference evidence="1 2" key="1">
    <citation type="submission" date="2019-09" db="EMBL/GenBank/DDBJ databases">
        <title>Whole genome shotgun sequencing (WGS) of Ellagibacter isourolithinifaciens DSM 104140(T) and Adlercreutzia muris DSM 29508(T).</title>
        <authorList>
            <person name="Stoll D.A."/>
            <person name="Danylec N."/>
            <person name="Huch M."/>
        </authorList>
    </citation>
    <scope>NUCLEOTIDE SEQUENCE [LARGE SCALE GENOMIC DNA]</scope>
    <source>
        <strain evidence="1 2">DSM 104140</strain>
    </source>
</reference>
<dbReference type="AlphaFoldDB" id="A0A6N6NM80"/>
<dbReference type="Pfam" id="PF08901">
    <property type="entry name" value="DUF1847"/>
    <property type="match status" value="1"/>
</dbReference>
<proteinExistence type="predicted"/>
<name>A0A6N6NM80_9ACTN</name>
<dbReference type="RefSeq" id="WP_158049228.1">
    <property type="nucleotide sequence ID" value="NZ_WAJR01000007.1"/>
</dbReference>
<dbReference type="GeneID" id="98657631"/>
<comment type="caution">
    <text evidence="1">The sequence shown here is derived from an EMBL/GenBank/DDBJ whole genome shotgun (WGS) entry which is preliminary data.</text>
</comment>
<dbReference type="OrthoDB" id="9795204at2"/>
<sequence length="244" mass="27150">MTSCCGTQQKAQEIRPERPSCVDCKTLGCAHNNGRYPSFCETRGMTDEEAALLRHDYEEDAETYEFMKATAETTARGFAEQLCRAEETMDYARRMGYKKIGVAFCAGVADEARIFAKILRIHNYKVVGYTCKVGALSNAQMGLKESCCNFGLVACNPLTQVRRLNAEKTDLNVLMGLCVGHDSYFYKLSDAPVTTLMTKDKAMVNNPGAALWASTTSSLWNRMMRPDESFAARDDAQEKMSGQE</sequence>
<dbReference type="Proteomes" id="UP000468668">
    <property type="component" value="Unassembled WGS sequence"/>
</dbReference>
<gene>
    <name evidence="1" type="ORF">F8C90_04325</name>
</gene>
<evidence type="ECO:0000313" key="2">
    <source>
        <dbReference type="Proteomes" id="UP000468668"/>
    </source>
</evidence>
<accession>A0A6N6NM80</accession>
<evidence type="ECO:0000313" key="1">
    <source>
        <dbReference type="EMBL" id="KAB1641066.1"/>
    </source>
</evidence>
<organism evidence="1 2">
    <name type="scientific">Ellagibacter isourolithinifaciens</name>
    <dbReference type="NCBI Taxonomy" id="2137581"/>
    <lineage>
        <taxon>Bacteria</taxon>
        <taxon>Bacillati</taxon>
        <taxon>Actinomycetota</taxon>
        <taxon>Coriobacteriia</taxon>
        <taxon>Eggerthellales</taxon>
        <taxon>Eggerthellaceae</taxon>
        <taxon>Ellagibacter</taxon>
    </lineage>
</organism>
<keyword evidence="2" id="KW-1185">Reference proteome</keyword>
<protein>
    <submittedName>
        <fullName evidence="1">DUF1847 domain-containing protein</fullName>
    </submittedName>
</protein>